<dbReference type="EMBL" id="RAXZ01000029">
    <property type="protein sequence ID" value="RKG48848.1"/>
    <property type="molecule type" value="Genomic_DNA"/>
</dbReference>
<protein>
    <submittedName>
        <fullName evidence="3">Uncharacterized protein</fullName>
    </submittedName>
</protein>
<organism evidence="3 4">
    <name type="scientific">Acinetobacter cumulans</name>
    <dbReference type="NCBI Taxonomy" id="2136182"/>
    <lineage>
        <taxon>Bacteria</taxon>
        <taxon>Pseudomonadati</taxon>
        <taxon>Pseudomonadota</taxon>
        <taxon>Gammaproteobacteria</taxon>
        <taxon>Moraxellales</taxon>
        <taxon>Moraxellaceae</taxon>
        <taxon>Acinetobacter</taxon>
    </lineage>
</organism>
<evidence type="ECO:0000256" key="2">
    <source>
        <dbReference type="SAM" id="MobiDB-lite"/>
    </source>
</evidence>
<accession>A0A3A8FR63</accession>
<evidence type="ECO:0000256" key="1">
    <source>
        <dbReference type="SAM" id="Coils"/>
    </source>
</evidence>
<feature type="compositionally biased region" description="Polar residues" evidence="2">
    <location>
        <begin position="312"/>
        <end position="322"/>
    </location>
</feature>
<name>A0A3A8FR63_9GAMM</name>
<sequence>MTRPYLTLEEWLSTDTERKKKFLDQETKLRPNQIRKITTSGSKDLYLSINHSQTKSNDNQNPSSLPNQSNSASIDQLFPNTAKFETEHFSLETSPEHFEILKKRFRLFKYNYTNKEANCISKQITLDQKTLKELERITDKYKLKSLQNCLDFLIDAHNFKLTEKDKIISRLKKEQNSNHDSNLRQELKLKDEKIIELEKELVRQKNTIHENMSKSTKEFEEYLIQIAVNKTLELDKIKAFLGDITEEDQRTINETLGPDVLSQIETQLRNEHAEQKQFLTMKNQQNTNIALGFDQHSQYGNTVQNDDDVEGISNNERSNVKN</sequence>
<feature type="compositionally biased region" description="Low complexity" evidence="2">
    <location>
        <begin position="56"/>
        <end position="71"/>
    </location>
</feature>
<evidence type="ECO:0000313" key="3">
    <source>
        <dbReference type="EMBL" id="RKG48848.1"/>
    </source>
</evidence>
<proteinExistence type="predicted"/>
<comment type="caution">
    <text evidence="3">The sequence shown here is derived from an EMBL/GenBank/DDBJ whole genome shotgun (WGS) entry which is preliminary data.</text>
</comment>
<feature type="region of interest" description="Disordered" evidence="2">
    <location>
        <begin position="298"/>
        <end position="322"/>
    </location>
</feature>
<keyword evidence="1" id="KW-0175">Coiled coil</keyword>
<gene>
    <name evidence="3" type="ORF">D7V64_14595</name>
</gene>
<dbReference type="AlphaFoldDB" id="A0A3A8FR63"/>
<feature type="coiled-coil region" evidence="1">
    <location>
        <begin position="180"/>
        <end position="207"/>
    </location>
</feature>
<dbReference type="RefSeq" id="WP_120368156.1">
    <property type="nucleotide sequence ID" value="NZ_RAXZ01000029.1"/>
</dbReference>
<dbReference type="Proteomes" id="UP000281084">
    <property type="component" value="Unassembled WGS sequence"/>
</dbReference>
<reference evidence="3 4" key="1">
    <citation type="submission" date="2018-09" db="EMBL/GenBank/DDBJ databases">
        <title>The draft genome of Acinetobacter spp. strains.</title>
        <authorList>
            <person name="Qin J."/>
            <person name="Feng Y."/>
            <person name="Zong Z."/>
        </authorList>
    </citation>
    <scope>NUCLEOTIDE SEQUENCE [LARGE SCALE GENOMIC DNA]</scope>
    <source>
        <strain evidence="3 4">WCHAc060002</strain>
    </source>
</reference>
<evidence type="ECO:0000313" key="4">
    <source>
        <dbReference type="Proteomes" id="UP000281084"/>
    </source>
</evidence>
<feature type="region of interest" description="Disordered" evidence="2">
    <location>
        <begin position="52"/>
        <end position="72"/>
    </location>
</feature>